<keyword evidence="4" id="KW-0804">Transcription</keyword>
<dbReference type="GO" id="GO:0003677">
    <property type="term" value="F:DNA binding"/>
    <property type="evidence" value="ECO:0007669"/>
    <property type="project" value="UniProtKB-KW"/>
</dbReference>
<dbReference type="EMBL" id="VLKF01000001">
    <property type="protein sequence ID" value="TWH72700.1"/>
    <property type="molecule type" value="Genomic_DNA"/>
</dbReference>
<dbReference type="InterPro" id="IPR050389">
    <property type="entry name" value="LysR-type_TF"/>
</dbReference>
<dbReference type="Gene3D" id="3.40.190.10">
    <property type="entry name" value="Periplasmic binding protein-like II"/>
    <property type="match status" value="2"/>
</dbReference>
<dbReference type="InterPro" id="IPR037402">
    <property type="entry name" value="YidZ_PBP2"/>
</dbReference>
<dbReference type="CDD" id="cd08417">
    <property type="entry name" value="PBP2_Nitroaromatics_like"/>
    <property type="match status" value="1"/>
</dbReference>
<dbReference type="GO" id="GO:0003700">
    <property type="term" value="F:DNA-binding transcription factor activity"/>
    <property type="evidence" value="ECO:0007669"/>
    <property type="project" value="InterPro"/>
</dbReference>
<dbReference type="InterPro" id="IPR005119">
    <property type="entry name" value="LysR_subst-bd"/>
</dbReference>
<dbReference type="SUPFAM" id="SSF53850">
    <property type="entry name" value="Periplasmic binding protein-like II"/>
    <property type="match status" value="1"/>
</dbReference>
<dbReference type="SUPFAM" id="SSF46785">
    <property type="entry name" value="Winged helix' DNA-binding domain"/>
    <property type="match status" value="1"/>
</dbReference>
<gene>
    <name evidence="6" type="ORF">JD78_01222</name>
</gene>
<reference evidence="6 7" key="1">
    <citation type="submission" date="2019-07" db="EMBL/GenBank/DDBJ databases">
        <title>R&amp;d 2014.</title>
        <authorList>
            <person name="Klenk H.-P."/>
        </authorList>
    </citation>
    <scope>NUCLEOTIDE SEQUENCE [LARGE SCALE GENOMIC DNA]</scope>
    <source>
        <strain evidence="6 7">DSM 45764</strain>
    </source>
</reference>
<dbReference type="InterPro" id="IPR036390">
    <property type="entry name" value="WH_DNA-bd_sf"/>
</dbReference>
<dbReference type="Pfam" id="PF00126">
    <property type="entry name" value="HTH_1"/>
    <property type="match status" value="1"/>
</dbReference>
<dbReference type="Proteomes" id="UP000321490">
    <property type="component" value="Unassembled WGS sequence"/>
</dbReference>
<keyword evidence="2" id="KW-0805">Transcription regulation</keyword>
<dbReference type="Pfam" id="PF03466">
    <property type="entry name" value="LysR_substrate"/>
    <property type="match status" value="1"/>
</dbReference>
<protein>
    <submittedName>
        <fullName evidence="6">DNA-binding transcriptional LysR family regulator</fullName>
    </submittedName>
</protein>
<comment type="caution">
    <text evidence="6">The sequence shown here is derived from an EMBL/GenBank/DDBJ whole genome shotgun (WGS) entry which is preliminary data.</text>
</comment>
<dbReference type="Gene3D" id="1.10.10.10">
    <property type="entry name" value="Winged helix-like DNA-binding domain superfamily/Winged helix DNA-binding domain"/>
    <property type="match status" value="1"/>
</dbReference>
<evidence type="ECO:0000256" key="2">
    <source>
        <dbReference type="ARBA" id="ARBA00023015"/>
    </source>
</evidence>
<evidence type="ECO:0000259" key="5">
    <source>
        <dbReference type="PROSITE" id="PS50931"/>
    </source>
</evidence>
<feature type="domain" description="HTH lysR-type" evidence="5">
    <location>
        <begin position="6"/>
        <end position="63"/>
    </location>
</feature>
<evidence type="ECO:0000313" key="7">
    <source>
        <dbReference type="Proteomes" id="UP000321490"/>
    </source>
</evidence>
<dbReference type="OrthoDB" id="8717159at2"/>
<dbReference type="RefSeq" id="WP_153361914.1">
    <property type="nucleotide sequence ID" value="NZ_ML762521.1"/>
</dbReference>
<dbReference type="PANTHER" id="PTHR30118">
    <property type="entry name" value="HTH-TYPE TRANSCRIPTIONAL REGULATOR LEUO-RELATED"/>
    <property type="match status" value="1"/>
</dbReference>
<accession>A0A562IP89</accession>
<organism evidence="6 7">
    <name type="scientific">Modestobacter roseus</name>
    <dbReference type="NCBI Taxonomy" id="1181884"/>
    <lineage>
        <taxon>Bacteria</taxon>
        <taxon>Bacillati</taxon>
        <taxon>Actinomycetota</taxon>
        <taxon>Actinomycetes</taxon>
        <taxon>Geodermatophilales</taxon>
        <taxon>Geodermatophilaceae</taxon>
        <taxon>Modestobacter</taxon>
    </lineage>
</organism>
<evidence type="ECO:0000256" key="3">
    <source>
        <dbReference type="ARBA" id="ARBA00023125"/>
    </source>
</evidence>
<evidence type="ECO:0000256" key="1">
    <source>
        <dbReference type="ARBA" id="ARBA00009437"/>
    </source>
</evidence>
<evidence type="ECO:0000313" key="6">
    <source>
        <dbReference type="EMBL" id="TWH72700.1"/>
    </source>
</evidence>
<proteinExistence type="inferred from homology"/>
<dbReference type="PRINTS" id="PR00039">
    <property type="entry name" value="HTHLYSR"/>
</dbReference>
<evidence type="ECO:0000256" key="4">
    <source>
        <dbReference type="ARBA" id="ARBA00023163"/>
    </source>
</evidence>
<name>A0A562IP89_9ACTN</name>
<comment type="similarity">
    <text evidence="1">Belongs to the LysR transcriptional regulatory family.</text>
</comment>
<dbReference type="PANTHER" id="PTHR30118:SF15">
    <property type="entry name" value="TRANSCRIPTIONAL REGULATORY PROTEIN"/>
    <property type="match status" value="1"/>
</dbReference>
<dbReference type="PROSITE" id="PS50931">
    <property type="entry name" value="HTH_LYSR"/>
    <property type="match status" value="1"/>
</dbReference>
<keyword evidence="3 6" id="KW-0238">DNA-binding</keyword>
<dbReference type="AlphaFoldDB" id="A0A562IP89"/>
<dbReference type="InterPro" id="IPR036388">
    <property type="entry name" value="WH-like_DNA-bd_sf"/>
</dbReference>
<keyword evidence="7" id="KW-1185">Reference proteome</keyword>
<dbReference type="InterPro" id="IPR000847">
    <property type="entry name" value="LysR_HTH_N"/>
</dbReference>
<sequence>MNLASLDLNLLVSLDALLQQRSVTRAAAQMGLSQPALSASLARLRRHFDDELLTRQGNEYRLTPLAVQLKELARIALSGVERVFAAQPEFDPASSTREFTLLVSDYVVAILGDTLAELLAEEAPHTRLRLTPHSPAMVERADQVLLTADLLLLPHGFVSDLSHHDLYRDEWVCVVAADSPAADAGLTVADLETLPWVVTYHGQTASTPAARQMRMLGIEPWVQVVNESFLTVPALVAGSGRIALLQRRLVDQLPLNSGIRALPVPFDAGPLIETMWWHPVFDDDPEHSYLRDLVVRAAELALGGQPEDHRSD</sequence>